<accession>A0A0K2TJY3</accession>
<protein>
    <submittedName>
        <fullName evidence="1">Uncharacterized protein</fullName>
    </submittedName>
</protein>
<evidence type="ECO:0000313" key="1">
    <source>
        <dbReference type="EMBL" id="CDW26239.1"/>
    </source>
</evidence>
<reference evidence="1" key="1">
    <citation type="submission" date="2014-05" db="EMBL/GenBank/DDBJ databases">
        <authorList>
            <person name="Chronopoulou M."/>
        </authorList>
    </citation>
    <scope>NUCLEOTIDE SEQUENCE</scope>
    <source>
        <tissue evidence="1">Whole organism</tissue>
    </source>
</reference>
<name>A0A0K2TJY3_LEPSM</name>
<dbReference type="AlphaFoldDB" id="A0A0K2TJY3"/>
<dbReference type="EMBL" id="HACA01008878">
    <property type="protein sequence ID" value="CDW26239.1"/>
    <property type="molecule type" value="Transcribed_RNA"/>
</dbReference>
<proteinExistence type="predicted"/>
<organism evidence="1">
    <name type="scientific">Lepeophtheirus salmonis</name>
    <name type="common">Salmon louse</name>
    <name type="synonym">Caligus salmonis</name>
    <dbReference type="NCBI Taxonomy" id="72036"/>
    <lineage>
        <taxon>Eukaryota</taxon>
        <taxon>Metazoa</taxon>
        <taxon>Ecdysozoa</taxon>
        <taxon>Arthropoda</taxon>
        <taxon>Crustacea</taxon>
        <taxon>Multicrustacea</taxon>
        <taxon>Hexanauplia</taxon>
        <taxon>Copepoda</taxon>
        <taxon>Siphonostomatoida</taxon>
        <taxon>Caligidae</taxon>
        <taxon>Lepeophtheirus</taxon>
    </lineage>
</organism>
<sequence length="27" mass="3106">MLEITKPSLDLITVVIPSKIYDEIKMD</sequence>